<dbReference type="GO" id="GO:0044209">
    <property type="term" value="P:AMP salvage"/>
    <property type="evidence" value="ECO:0007669"/>
    <property type="project" value="UniProtKB-UniPathway"/>
</dbReference>
<dbReference type="Gene3D" id="3.40.1190.20">
    <property type="match status" value="1"/>
</dbReference>
<dbReference type="GO" id="GO:0006144">
    <property type="term" value="P:purine nucleobase metabolic process"/>
    <property type="evidence" value="ECO:0007669"/>
    <property type="project" value="TreeGrafter"/>
</dbReference>
<dbReference type="InterPro" id="IPR029056">
    <property type="entry name" value="Ribokinase-like"/>
</dbReference>
<dbReference type="InterPro" id="IPR011611">
    <property type="entry name" value="PfkB_dom"/>
</dbReference>
<evidence type="ECO:0000256" key="8">
    <source>
        <dbReference type="ARBA" id="ARBA00022777"/>
    </source>
</evidence>
<dbReference type="InterPro" id="IPR002173">
    <property type="entry name" value="Carboh/pur_kinase_PfkB_CS"/>
</dbReference>
<dbReference type="PROSITE" id="PS00584">
    <property type="entry name" value="PFKB_KINASES_2"/>
    <property type="match status" value="1"/>
</dbReference>
<dbReference type="GO" id="GO:0006166">
    <property type="term" value="P:purine ribonucleoside salvage"/>
    <property type="evidence" value="ECO:0007669"/>
    <property type="project" value="UniProtKB-KW"/>
</dbReference>
<dbReference type="InterPro" id="IPR001805">
    <property type="entry name" value="Adenokinase"/>
</dbReference>
<feature type="domain" description="Carbohydrate kinase PfkB" evidence="12">
    <location>
        <begin position="221"/>
        <end position="424"/>
    </location>
</feature>
<evidence type="ECO:0000256" key="2">
    <source>
        <dbReference type="ARBA" id="ARBA00004801"/>
    </source>
</evidence>
<dbReference type="PRINTS" id="PR00989">
    <property type="entry name" value="ADENOKINASE"/>
</dbReference>
<dbReference type="PANTHER" id="PTHR45769:SF3">
    <property type="entry name" value="ADENOSINE KINASE"/>
    <property type="match status" value="1"/>
</dbReference>
<evidence type="ECO:0000256" key="7">
    <source>
        <dbReference type="ARBA" id="ARBA00022741"/>
    </source>
</evidence>
<evidence type="ECO:0000256" key="3">
    <source>
        <dbReference type="ARBA" id="ARBA00010688"/>
    </source>
</evidence>
<evidence type="ECO:0000256" key="10">
    <source>
        <dbReference type="PIRSR" id="PIRSR601805-1"/>
    </source>
</evidence>
<dbReference type="UniPathway" id="UPA00588">
    <property type="reaction ID" value="UER00659"/>
</dbReference>
<keyword evidence="5" id="KW-0808">Transferase</keyword>
<dbReference type="GO" id="GO:0005524">
    <property type="term" value="F:ATP binding"/>
    <property type="evidence" value="ECO:0007669"/>
    <property type="project" value="UniProtKB-KW"/>
</dbReference>
<dbReference type="SUPFAM" id="SSF53613">
    <property type="entry name" value="Ribokinase-like"/>
    <property type="match status" value="1"/>
</dbReference>
<keyword evidence="8" id="KW-0418">Kinase</keyword>
<dbReference type="GO" id="GO:0005634">
    <property type="term" value="C:nucleus"/>
    <property type="evidence" value="ECO:0007669"/>
    <property type="project" value="TreeGrafter"/>
</dbReference>
<sequence length="637" mass="68915">MAETKGLVNGTIGTVVDIVWKPGCARSDLPLAVLVEIPTYTGPTLWRSEPREGFPEGAPIVPIAVYKQVFEFEGQPCSRLQLPLRLAWAVTVHKSQGLTIKKAQVGLGRKEFCAGLTFVALSGVTDINGLMIVDKFDYSRVKKLGSAAWNERKVDFIRRYNVFLEQSNRATVYTCYMSTFSESQASEPSSLDAHDYASYQLLCIGHPLLDIQVRHEAEKLLEKYNLKENDAILAGEEQEGIYDEIAEHHQPIFGAGGATNTARGAAYILPPHTVAFTGSVGDDDFAEHLKAANRGEGVLDLYQVSKGGETGACAVVVNGSNRSLVTTLRAAKDLTESHLFTVELSAVIASIKVLYIEGYMLTHDPEIVVNLAKRVYEMGKLIVLNISAPYIPRFHNSAIRRILPYCRVIIANEAEALAWAEANGHGVPVPSSLDSTRPLDPPPNPGPTNARDTQTRDTLIPQIAKAIALQPLQSSPQPPNTTPTPIPNPVLNPINLRQRIVIITSGSHSTTVVLSSSPDNPRFYPVRPLDSAAGLVDTNAAGDAFAGGFLGAYLTLRHRNHDVGGVDGVRLELTQGTGGLDEENEIELKWLDDCIEVGHRLAGMCCGQVGGQYLWPKVDVLGGLGSFTQTLGLGLSS</sequence>
<dbReference type="AlphaFoldDB" id="A0A8H5CEV9"/>
<feature type="active site" description="Proton acceptor" evidence="10">
    <location>
        <position position="543"/>
    </location>
</feature>
<protein>
    <recommendedName>
        <fullName evidence="4">adenosine kinase</fullName>
        <ecNumber evidence="4">2.7.1.20</ecNumber>
    </recommendedName>
</protein>
<dbReference type="CDD" id="cd18809">
    <property type="entry name" value="SF1_C_RecD"/>
    <property type="match status" value="1"/>
</dbReference>
<organism evidence="13 14">
    <name type="scientific">Tetrapyrgos nigripes</name>
    <dbReference type="NCBI Taxonomy" id="182062"/>
    <lineage>
        <taxon>Eukaryota</taxon>
        <taxon>Fungi</taxon>
        <taxon>Dikarya</taxon>
        <taxon>Basidiomycota</taxon>
        <taxon>Agaricomycotina</taxon>
        <taxon>Agaricomycetes</taxon>
        <taxon>Agaricomycetidae</taxon>
        <taxon>Agaricales</taxon>
        <taxon>Marasmiineae</taxon>
        <taxon>Marasmiaceae</taxon>
        <taxon>Tetrapyrgos</taxon>
    </lineage>
</organism>
<dbReference type="InterPro" id="IPR027417">
    <property type="entry name" value="P-loop_NTPase"/>
</dbReference>
<evidence type="ECO:0000313" key="13">
    <source>
        <dbReference type="EMBL" id="KAF5340476.1"/>
    </source>
</evidence>
<dbReference type="GO" id="GO:0004001">
    <property type="term" value="F:adenosine kinase activity"/>
    <property type="evidence" value="ECO:0007669"/>
    <property type="project" value="UniProtKB-EC"/>
</dbReference>
<feature type="domain" description="Carbohydrate kinase PfkB" evidence="12">
    <location>
        <begin position="497"/>
        <end position="616"/>
    </location>
</feature>
<dbReference type="Gene3D" id="3.30.1110.10">
    <property type="match status" value="1"/>
</dbReference>
<keyword evidence="9" id="KW-0067">ATP-binding</keyword>
<comment type="pathway">
    <text evidence="2">Purine metabolism; AMP biosynthesis via salvage pathway; AMP from adenosine: step 1/1.</text>
</comment>
<dbReference type="OrthoDB" id="432234at2759"/>
<dbReference type="EMBL" id="JAACJM010000175">
    <property type="protein sequence ID" value="KAF5340476.1"/>
    <property type="molecule type" value="Genomic_DNA"/>
</dbReference>
<evidence type="ECO:0000256" key="5">
    <source>
        <dbReference type="ARBA" id="ARBA00022679"/>
    </source>
</evidence>
<accession>A0A8H5CEV9</accession>
<evidence type="ECO:0000256" key="9">
    <source>
        <dbReference type="ARBA" id="ARBA00022840"/>
    </source>
</evidence>
<keyword evidence="14" id="KW-1185">Reference proteome</keyword>
<name>A0A8H5CEV9_9AGAR</name>
<dbReference type="Pfam" id="PF00294">
    <property type="entry name" value="PfkB"/>
    <property type="match status" value="2"/>
</dbReference>
<feature type="region of interest" description="Disordered" evidence="11">
    <location>
        <begin position="429"/>
        <end position="454"/>
    </location>
</feature>
<evidence type="ECO:0000313" key="14">
    <source>
        <dbReference type="Proteomes" id="UP000559256"/>
    </source>
</evidence>
<proteinExistence type="inferred from homology"/>
<evidence type="ECO:0000259" key="12">
    <source>
        <dbReference type="Pfam" id="PF00294"/>
    </source>
</evidence>
<reference evidence="13 14" key="1">
    <citation type="journal article" date="2020" name="ISME J.">
        <title>Uncovering the hidden diversity of litter-decomposition mechanisms in mushroom-forming fungi.</title>
        <authorList>
            <person name="Floudas D."/>
            <person name="Bentzer J."/>
            <person name="Ahren D."/>
            <person name="Johansson T."/>
            <person name="Persson P."/>
            <person name="Tunlid A."/>
        </authorList>
    </citation>
    <scope>NUCLEOTIDE SEQUENCE [LARGE SCALE GENOMIC DNA]</scope>
    <source>
        <strain evidence="13 14">CBS 291.85</strain>
    </source>
</reference>
<comment type="caution">
    <text evidence="13">The sequence shown here is derived from an EMBL/GenBank/DDBJ whole genome shotgun (WGS) entry which is preliminary data.</text>
</comment>
<evidence type="ECO:0000256" key="1">
    <source>
        <dbReference type="ARBA" id="ARBA00001946"/>
    </source>
</evidence>
<keyword evidence="6" id="KW-0660">Purine salvage</keyword>
<gene>
    <name evidence="13" type="ORF">D9758_014554</name>
</gene>
<dbReference type="EC" id="2.7.1.20" evidence="4"/>
<dbReference type="Proteomes" id="UP000559256">
    <property type="component" value="Unassembled WGS sequence"/>
</dbReference>
<dbReference type="SUPFAM" id="SSF52540">
    <property type="entry name" value="P-loop containing nucleoside triphosphate hydrolases"/>
    <property type="match status" value="1"/>
</dbReference>
<dbReference type="PANTHER" id="PTHR45769">
    <property type="entry name" value="ADENOSINE KINASE"/>
    <property type="match status" value="1"/>
</dbReference>
<dbReference type="GO" id="GO:0005829">
    <property type="term" value="C:cytosol"/>
    <property type="evidence" value="ECO:0007669"/>
    <property type="project" value="TreeGrafter"/>
</dbReference>
<dbReference type="CDD" id="cd01168">
    <property type="entry name" value="adenosine_kinase"/>
    <property type="match status" value="1"/>
</dbReference>
<evidence type="ECO:0000256" key="11">
    <source>
        <dbReference type="SAM" id="MobiDB-lite"/>
    </source>
</evidence>
<evidence type="ECO:0000256" key="4">
    <source>
        <dbReference type="ARBA" id="ARBA00012119"/>
    </source>
</evidence>
<comment type="cofactor">
    <cofactor evidence="1">
        <name>Mg(2+)</name>
        <dbReference type="ChEBI" id="CHEBI:18420"/>
    </cofactor>
</comment>
<keyword evidence="7" id="KW-0547">Nucleotide-binding</keyword>
<comment type="similarity">
    <text evidence="3">Belongs to the carbohydrate kinase PfkB family.</text>
</comment>
<evidence type="ECO:0000256" key="6">
    <source>
        <dbReference type="ARBA" id="ARBA00022726"/>
    </source>
</evidence>